<keyword evidence="7" id="KW-1185">Reference proteome</keyword>
<sequence>MPVRLRHTRSHDYGYLVRRWRSVARSTGLIMRKFAEAGGNDLYFLRSRNIRNDVPSIYISAGIHGDESAATEGLLAWAERNPGLLEKLNFLLFPCLNPWGLIANSRYDSEGRDLNRSYHSSKVPQIALQMALFSDHAFDLALMLHEDYDGQGVYIYEVTGKKPYWAEDMLKAASKHINPDPRSKIEGRSARHGVVRRKITPDLMPEWPEAFVLCFQNVARVFTVETPSEFHLDDRIEAQVALVDRAVKLVQKEFSLPKSPVEA</sequence>
<dbReference type="STRING" id="690879.TSACC_21326"/>
<evidence type="ECO:0000256" key="3">
    <source>
        <dbReference type="ARBA" id="ARBA00022801"/>
    </source>
</evidence>
<dbReference type="InParanoid" id="A0A146G6C1"/>
<comment type="cofactor">
    <cofactor evidence="1">
        <name>Zn(2+)</name>
        <dbReference type="ChEBI" id="CHEBI:29105"/>
    </cofactor>
</comment>
<evidence type="ECO:0000259" key="5">
    <source>
        <dbReference type="Pfam" id="PF24827"/>
    </source>
</evidence>
<evidence type="ECO:0000256" key="1">
    <source>
        <dbReference type="ARBA" id="ARBA00001947"/>
    </source>
</evidence>
<dbReference type="SUPFAM" id="SSF53187">
    <property type="entry name" value="Zn-dependent exopeptidases"/>
    <property type="match status" value="1"/>
</dbReference>
<dbReference type="RefSeq" id="WP_075078720.1">
    <property type="nucleotide sequence ID" value="NZ_BDCO01000002.1"/>
</dbReference>
<reference evidence="7" key="1">
    <citation type="journal article" date="2017" name="Genome Announc.">
        <title>Draft Genome Sequence of Terrimicrobium sacchariphilum NM-5T, a Facultative Anaerobic Soil Bacterium of the Class Spartobacteria.</title>
        <authorList>
            <person name="Qiu Y.L."/>
            <person name="Tourlousse D.M."/>
            <person name="Matsuura N."/>
            <person name="Ohashi A."/>
            <person name="Sekiguchi Y."/>
        </authorList>
    </citation>
    <scope>NUCLEOTIDE SEQUENCE [LARGE SCALE GENOMIC DNA]</scope>
    <source>
        <strain evidence="7">NM-5</strain>
    </source>
</reference>
<dbReference type="Gene3D" id="3.40.630.10">
    <property type="entry name" value="Zn peptidases"/>
    <property type="match status" value="1"/>
</dbReference>
<keyword evidence="4" id="KW-0862">Zinc</keyword>
<dbReference type="InterPro" id="IPR055438">
    <property type="entry name" value="AstE_AspA_cat"/>
</dbReference>
<dbReference type="AlphaFoldDB" id="A0A146G6C1"/>
<keyword evidence="3" id="KW-0378">Hydrolase</keyword>
<keyword evidence="2" id="KW-0479">Metal-binding</keyword>
<feature type="domain" description="Succinylglutamate desuccinylase/Aspartoacylase catalytic" evidence="5">
    <location>
        <begin position="54"/>
        <end position="123"/>
    </location>
</feature>
<accession>A0A146G6C1</accession>
<dbReference type="EMBL" id="BDCO01000002">
    <property type="protein sequence ID" value="GAT32923.1"/>
    <property type="molecule type" value="Genomic_DNA"/>
</dbReference>
<evidence type="ECO:0000256" key="2">
    <source>
        <dbReference type="ARBA" id="ARBA00022723"/>
    </source>
</evidence>
<evidence type="ECO:0000313" key="7">
    <source>
        <dbReference type="Proteomes" id="UP000076023"/>
    </source>
</evidence>
<dbReference type="GO" id="GO:0046872">
    <property type="term" value="F:metal ion binding"/>
    <property type="evidence" value="ECO:0007669"/>
    <property type="project" value="UniProtKB-KW"/>
</dbReference>
<comment type="caution">
    <text evidence="6">The sequence shown here is derived from an EMBL/GenBank/DDBJ whole genome shotgun (WGS) entry which is preliminary data.</text>
</comment>
<dbReference type="CDD" id="cd06231">
    <property type="entry name" value="M14_REP34-like"/>
    <property type="match status" value="1"/>
</dbReference>
<dbReference type="Proteomes" id="UP000076023">
    <property type="component" value="Unassembled WGS sequence"/>
</dbReference>
<proteinExistence type="predicted"/>
<name>A0A146G6C1_TERSA</name>
<dbReference type="Pfam" id="PF24827">
    <property type="entry name" value="AstE_AspA_cat"/>
    <property type="match status" value="1"/>
</dbReference>
<evidence type="ECO:0000256" key="4">
    <source>
        <dbReference type="ARBA" id="ARBA00022833"/>
    </source>
</evidence>
<gene>
    <name evidence="6" type="ORF">TSACC_21326</name>
</gene>
<dbReference type="GO" id="GO:0016788">
    <property type="term" value="F:hydrolase activity, acting on ester bonds"/>
    <property type="evidence" value="ECO:0007669"/>
    <property type="project" value="InterPro"/>
</dbReference>
<evidence type="ECO:0000313" key="6">
    <source>
        <dbReference type="EMBL" id="GAT32923.1"/>
    </source>
</evidence>
<protein>
    <submittedName>
        <fullName evidence="6">Succinylglutamate desuccinylase</fullName>
    </submittedName>
</protein>
<organism evidence="6 7">
    <name type="scientific">Terrimicrobium sacchariphilum</name>
    <dbReference type="NCBI Taxonomy" id="690879"/>
    <lineage>
        <taxon>Bacteria</taxon>
        <taxon>Pseudomonadati</taxon>
        <taxon>Verrucomicrobiota</taxon>
        <taxon>Terrimicrobiia</taxon>
        <taxon>Terrimicrobiales</taxon>
        <taxon>Terrimicrobiaceae</taxon>
        <taxon>Terrimicrobium</taxon>
    </lineage>
</organism>